<dbReference type="GO" id="GO:0003677">
    <property type="term" value="F:DNA binding"/>
    <property type="evidence" value="ECO:0007669"/>
    <property type="project" value="UniProtKB-KW"/>
</dbReference>
<keyword evidence="2" id="KW-0805">Transcription regulation</keyword>
<dbReference type="InterPro" id="IPR001739">
    <property type="entry name" value="Methyl_CpG_DNA-bd"/>
</dbReference>
<gene>
    <name evidence="7" type="ordered locus">MTR_6g055760</name>
</gene>
<evidence type="ECO:0000256" key="2">
    <source>
        <dbReference type="ARBA" id="ARBA00023015"/>
    </source>
</evidence>
<dbReference type="InterPro" id="IPR016177">
    <property type="entry name" value="DNA-bd_dom_sf"/>
</dbReference>
<dbReference type="Proteomes" id="UP000002051">
    <property type="component" value="Chromosome 6"/>
</dbReference>
<evidence type="ECO:0000313" key="9">
    <source>
        <dbReference type="Proteomes" id="UP000002051"/>
    </source>
</evidence>
<evidence type="ECO:0000313" key="7">
    <source>
        <dbReference type="EMBL" id="AES75731.1"/>
    </source>
</evidence>
<evidence type="ECO:0000313" key="8">
    <source>
        <dbReference type="EnsemblPlants" id="AES75731"/>
    </source>
</evidence>
<sequence length="80" mass="9108">MRSWDISTLIGRQVAHTDRTMIFTCGVLTLQLIKGYPADVLIKDYSKLDSNYITPIGKNLRTRNEIATYLKGLQTLYVVT</sequence>
<keyword evidence="5" id="KW-0539">Nucleus</keyword>
<organism evidence="7 9">
    <name type="scientific">Medicago truncatula</name>
    <name type="common">Barrel medic</name>
    <name type="synonym">Medicago tribuloides</name>
    <dbReference type="NCBI Taxonomy" id="3880"/>
    <lineage>
        <taxon>Eukaryota</taxon>
        <taxon>Viridiplantae</taxon>
        <taxon>Streptophyta</taxon>
        <taxon>Embryophyta</taxon>
        <taxon>Tracheophyta</taxon>
        <taxon>Spermatophyta</taxon>
        <taxon>Magnoliopsida</taxon>
        <taxon>eudicotyledons</taxon>
        <taxon>Gunneridae</taxon>
        <taxon>Pentapetalae</taxon>
        <taxon>rosids</taxon>
        <taxon>fabids</taxon>
        <taxon>Fabales</taxon>
        <taxon>Fabaceae</taxon>
        <taxon>Papilionoideae</taxon>
        <taxon>50 kb inversion clade</taxon>
        <taxon>NPAAA clade</taxon>
        <taxon>Hologalegina</taxon>
        <taxon>IRL clade</taxon>
        <taxon>Trifolieae</taxon>
        <taxon>Medicago</taxon>
    </lineage>
</organism>
<dbReference type="Pfam" id="PF01429">
    <property type="entry name" value="MBD"/>
    <property type="match status" value="1"/>
</dbReference>
<evidence type="ECO:0000256" key="5">
    <source>
        <dbReference type="ARBA" id="ARBA00023242"/>
    </source>
</evidence>
<dbReference type="AlphaFoldDB" id="G7KM19"/>
<evidence type="ECO:0000256" key="4">
    <source>
        <dbReference type="ARBA" id="ARBA00023163"/>
    </source>
</evidence>
<dbReference type="PROSITE" id="PS50982">
    <property type="entry name" value="MBD"/>
    <property type="match status" value="1"/>
</dbReference>
<evidence type="ECO:0000256" key="3">
    <source>
        <dbReference type="ARBA" id="ARBA00023125"/>
    </source>
</evidence>
<dbReference type="PaxDb" id="3880-AES75731"/>
<dbReference type="EMBL" id="CM001222">
    <property type="protein sequence ID" value="AES75731.1"/>
    <property type="molecule type" value="Genomic_DNA"/>
</dbReference>
<reference evidence="7 9" key="1">
    <citation type="journal article" date="2011" name="Nature">
        <title>The Medicago genome provides insight into the evolution of rhizobial symbioses.</title>
        <authorList>
            <person name="Young N.D."/>
            <person name="Debelle F."/>
            <person name="Oldroyd G.E."/>
            <person name="Geurts R."/>
            <person name="Cannon S.B."/>
            <person name="Udvardi M.K."/>
            <person name="Benedito V.A."/>
            <person name="Mayer K.F."/>
            <person name="Gouzy J."/>
            <person name="Schoof H."/>
            <person name="Van de Peer Y."/>
            <person name="Proost S."/>
            <person name="Cook D.R."/>
            <person name="Meyers B.C."/>
            <person name="Spannagl M."/>
            <person name="Cheung F."/>
            <person name="De Mita S."/>
            <person name="Krishnakumar V."/>
            <person name="Gundlach H."/>
            <person name="Zhou S."/>
            <person name="Mudge J."/>
            <person name="Bharti A.K."/>
            <person name="Murray J.D."/>
            <person name="Naoumkina M.A."/>
            <person name="Rosen B."/>
            <person name="Silverstein K.A."/>
            <person name="Tang H."/>
            <person name="Rombauts S."/>
            <person name="Zhao P.X."/>
            <person name="Zhou P."/>
            <person name="Barbe V."/>
            <person name="Bardou P."/>
            <person name="Bechner M."/>
            <person name="Bellec A."/>
            <person name="Berger A."/>
            <person name="Berges H."/>
            <person name="Bidwell S."/>
            <person name="Bisseling T."/>
            <person name="Choisne N."/>
            <person name="Couloux A."/>
            <person name="Denny R."/>
            <person name="Deshpande S."/>
            <person name="Dai X."/>
            <person name="Doyle J.J."/>
            <person name="Dudez A.M."/>
            <person name="Farmer A.D."/>
            <person name="Fouteau S."/>
            <person name="Franken C."/>
            <person name="Gibelin C."/>
            <person name="Gish J."/>
            <person name="Goldstein S."/>
            <person name="Gonzalez A.J."/>
            <person name="Green P.J."/>
            <person name="Hallab A."/>
            <person name="Hartog M."/>
            <person name="Hua A."/>
            <person name="Humphray S.J."/>
            <person name="Jeong D.H."/>
            <person name="Jing Y."/>
            <person name="Jocker A."/>
            <person name="Kenton S.M."/>
            <person name="Kim D.J."/>
            <person name="Klee K."/>
            <person name="Lai H."/>
            <person name="Lang C."/>
            <person name="Lin S."/>
            <person name="Macmil S.L."/>
            <person name="Magdelenat G."/>
            <person name="Matthews L."/>
            <person name="McCorrison J."/>
            <person name="Monaghan E.L."/>
            <person name="Mun J.H."/>
            <person name="Najar F.Z."/>
            <person name="Nicholson C."/>
            <person name="Noirot C."/>
            <person name="O'Bleness M."/>
            <person name="Paule C.R."/>
            <person name="Poulain J."/>
            <person name="Prion F."/>
            <person name="Qin B."/>
            <person name="Qu C."/>
            <person name="Retzel E.F."/>
            <person name="Riddle C."/>
            <person name="Sallet E."/>
            <person name="Samain S."/>
            <person name="Samson N."/>
            <person name="Sanders I."/>
            <person name="Saurat O."/>
            <person name="Scarpelli C."/>
            <person name="Schiex T."/>
            <person name="Segurens B."/>
            <person name="Severin A.J."/>
            <person name="Sherrier D.J."/>
            <person name="Shi R."/>
            <person name="Sims S."/>
            <person name="Singer S.R."/>
            <person name="Sinharoy S."/>
            <person name="Sterck L."/>
            <person name="Viollet A."/>
            <person name="Wang B.B."/>
            <person name="Wang K."/>
            <person name="Wang M."/>
            <person name="Wang X."/>
            <person name="Warfsmann J."/>
            <person name="Weissenbach J."/>
            <person name="White D.D."/>
            <person name="White J.D."/>
            <person name="Wiley G.B."/>
            <person name="Wincker P."/>
            <person name="Xing Y."/>
            <person name="Yang L."/>
            <person name="Yao Z."/>
            <person name="Ying F."/>
            <person name="Zhai J."/>
            <person name="Zhou L."/>
            <person name="Zuber A."/>
            <person name="Denarie J."/>
            <person name="Dixon R.A."/>
            <person name="May G.D."/>
            <person name="Schwartz D.C."/>
            <person name="Rogers J."/>
            <person name="Quetier F."/>
            <person name="Town C.D."/>
            <person name="Roe B.A."/>
        </authorList>
    </citation>
    <scope>NUCLEOTIDE SEQUENCE [LARGE SCALE GENOMIC DNA]</scope>
    <source>
        <strain evidence="7">A17</strain>
        <strain evidence="8 9">cv. Jemalong A17</strain>
    </source>
</reference>
<evidence type="ECO:0000256" key="1">
    <source>
        <dbReference type="ARBA" id="ARBA00004123"/>
    </source>
</evidence>
<reference evidence="7 9" key="2">
    <citation type="journal article" date="2014" name="BMC Genomics">
        <title>An improved genome release (version Mt4.0) for the model legume Medicago truncatula.</title>
        <authorList>
            <person name="Tang H."/>
            <person name="Krishnakumar V."/>
            <person name="Bidwell S."/>
            <person name="Rosen B."/>
            <person name="Chan A."/>
            <person name="Zhou S."/>
            <person name="Gentzbittel L."/>
            <person name="Childs K.L."/>
            <person name="Yandell M."/>
            <person name="Gundlach H."/>
            <person name="Mayer K.F."/>
            <person name="Schwartz D.C."/>
            <person name="Town C.D."/>
        </authorList>
    </citation>
    <scope>GENOME REANNOTATION</scope>
    <source>
        <strain evidence="8 9">cv. Jemalong A17</strain>
    </source>
</reference>
<keyword evidence="9" id="KW-1185">Reference proteome</keyword>
<dbReference type="GO" id="GO:0005634">
    <property type="term" value="C:nucleus"/>
    <property type="evidence" value="ECO:0007669"/>
    <property type="project" value="UniProtKB-SubCell"/>
</dbReference>
<evidence type="ECO:0000259" key="6">
    <source>
        <dbReference type="PROSITE" id="PS50982"/>
    </source>
</evidence>
<feature type="domain" description="MBD" evidence="6">
    <location>
        <begin position="22"/>
        <end position="80"/>
    </location>
</feature>
<proteinExistence type="predicted"/>
<accession>G7KM19</accession>
<keyword evidence="3" id="KW-0238">DNA-binding</keyword>
<reference evidence="8" key="3">
    <citation type="submission" date="2015-04" db="UniProtKB">
        <authorList>
            <consortium name="EnsemblPlants"/>
        </authorList>
    </citation>
    <scope>IDENTIFICATION</scope>
    <source>
        <strain evidence="8">cv. Jemalong A17</strain>
    </source>
</reference>
<keyword evidence="4" id="KW-0804">Transcription</keyword>
<dbReference type="SUPFAM" id="SSF54171">
    <property type="entry name" value="DNA-binding domain"/>
    <property type="match status" value="1"/>
</dbReference>
<name>G7KM19_MEDTR</name>
<comment type="subcellular location">
    <subcellularLocation>
        <location evidence="1">Nucleus</location>
    </subcellularLocation>
</comment>
<dbReference type="HOGENOM" id="CLU_2593433_0_0_1"/>
<protein>
    <submittedName>
        <fullName evidence="7">Methyl-CpG-binding domain protein</fullName>
    </submittedName>
</protein>
<dbReference type="EnsemblPlants" id="AES75731">
    <property type="protein sequence ID" value="AES75731"/>
    <property type="gene ID" value="MTR_6g055760"/>
</dbReference>